<feature type="domain" description="CAAX prenyl protease 2/Lysostaphin resistance protein A-like" evidence="2">
    <location>
        <begin position="118"/>
        <end position="220"/>
    </location>
</feature>
<dbReference type="AlphaFoldDB" id="A0AA37J1T0"/>
<keyword evidence="4" id="KW-1185">Reference proteome</keyword>
<evidence type="ECO:0000313" key="3">
    <source>
        <dbReference type="EMBL" id="GJN65704.1"/>
    </source>
</evidence>
<feature type="transmembrane region" description="Helical" evidence="1">
    <location>
        <begin position="118"/>
        <end position="137"/>
    </location>
</feature>
<keyword evidence="1" id="KW-1133">Transmembrane helix</keyword>
<protein>
    <submittedName>
        <fullName evidence="3">CAAX amino protease</fullName>
    </submittedName>
</protein>
<feature type="transmembrane region" description="Helical" evidence="1">
    <location>
        <begin position="184"/>
        <end position="203"/>
    </location>
</feature>
<dbReference type="InterPro" id="IPR003675">
    <property type="entry name" value="Rce1/LyrA-like_dom"/>
</dbReference>
<proteinExistence type="predicted"/>
<sequence length="285" mass="31238">MLKRLRERRPVLYCVVAEILFLLFMMVAVYGLAFGLVLTGADWSALDEYAMTIFQELAGIAVALVFLFATGRQHLLTRRGCGFLDGLLVGMYPLGLICYSMVVSLTLSRPDSPMRSPLQILTFVVGMFSVGIAEEFLFRAVIAETLLEKFGPSTQGVWKACLLSGLLFGCAHLTNLLGSAPFGVLMQCLFTISIGTLLGAIYFRTGNIWVPVFIHGFMDVSSIIIGGLYGTETVTEAVSNYDASMLSAVLIYILPVLFLLRRKRIGQVALNFQEELAPAQQPPAE</sequence>
<organism evidence="3 4">
    <name type="scientific">Faecalibacterium gallinarum</name>
    <dbReference type="NCBI Taxonomy" id="2903556"/>
    <lineage>
        <taxon>Bacteria</taxon>
        <taxon>Bacillati</taxon>
        <taxon>Bacillota</taxon>
        <taxon>Clostridia</taxon>
        <taxon>Eubacteriales</taxon>
        <taxon>Oscillospiraceae</taxon>
        <taxon>Faecalibacterium</taxon>
    </lineage>
</organism>
<evidence type="ECO:0000313" key="4">
    <source>
        <dbReference type="Proteomes" id="UP001055185"/>
    </source>
</evidence>
<evidence type="ECO:0000256" key="1">
    <source>
        <dbReference type="SAM" id="Phobius"/>
    </source>
</evidence>
<dbReference type="Proteomes" id="UP001055185">
    <property type="component" value="Unassembled WGS sequence"/>
</dbReference>
<feature type="transmembrane region" description="Helical" evidence="1">
    <location>
        <begin position="208"/>
        <end position="229"/>
    </location>
</feature>
<dbReference type="GO" id="GO:0004175">
    <property type="term" value="F:endopeptidase activity"/>
    <property type="evidence" value="ECO:0007669"/>
    <property type="project" value="UniProtKB-ARBA"/>
</dbReference>
<dbReference type="PANTHER" id="PTHR36435">
    <property type="entry name" value="SLR1288 PROTEIN"/>
    <property type="match status" value="1"/>
</dbReference>
<reference evidence="3" key="1">
    <citation type="journal article" date="2022" name="Int. J. Syst. Evol. Microbiol.">
        <title>Genome-based, phenotypic and chemotaxonomic classification of Faecalibacterium strains: proposal of three novel species Faecalibacterium duncaniae sp. nov., Faecalibacterium hattorii sp. nov. and Faecalibacterium gallinarum sp. nov. .</title>
        <authorList>
            <person name="Sakamoto M."/>
            <person name="Sakurai N."/>
            <person name="Tanno H."/>
            <person name="Iino T."/>
            <person name="Ohkuma M."/>
            <person name="Endo A."/>
        </authorList>
    </citation>
    <scope>NUCLEOTIDE SEQUENCE</scope>
    <source>
        <strain evidence="3">JCM 17207</strain>
    </source>
</reference>
<feature type="transmembrane region" description="Helical" evidence="1">
    <location>
        <begin position="157"/>
        <end position="178"/>
    </location>
</feature>
<feature type="transmembrane region" description="Helical" evidence="1">
    <location>
        <begin position="49"/>
        <end position="70"/>
    </location>
</feature>
<dbReference type="InterPro" id="IPR052710">
    <property type="entry name" value="CAAX_protease"/>
</dbReference>
<keyword evidence="3" id="KW-0378">Hydrolase</keyword>
<dbReference type="EMBL" id="BQKV01000106">
    <property type="protein sequence ID" value="GJN65704.1"/>
    <property type="molecule type" value="Genomic_DNA"/>
</dbReference>
<keyword evidence="1" id="KW-0812">Transmembrane</keyword>
<comment type="caution">
    <text evidence="3">The sequence shown here is derived from an EMBL/GenBank/DDBJ whole genome shotgun (WGS) entry which is preliminary data.</text>
</comment>
<feature type="transmembrane region" description="Helical" evidence="1">
    <location>
        <begin position="82"/>
        <end position="106"/>
    </location>
</feature>
<gene>
    <name evidence="3" type="ORF">JCM17207_23290</name>
</gene>
<dbReference type="PANTHER" id="PTHR36435:SF1">
    <property type="entry name" value="CAAX AMINO TERMINAL PROTEASE FAMILY PROTEIN"/>
    <property type="match status" value="1"/>
</dbReference>
<dbReference type="GO" id="GO:0080120">
    <property type="term" value="P:CAAX-box protein maturation"/>
    <property type="evidence" value="ECO:0007669"/>
    <property type="project" value="UniProtKB-ARBA"/>
</dbReference>
<keyword evidence="1" id="KW-0472">Membrane</keyword>
<feature type="transmembrane region" description="Helical" evidence="1">
    <location>
        <begin position="241"/>
        <end position="260"/>
    </location>
</feature>
<dbReference type="Pfam" id="PF02517">
    <property type="entry name" value="Rce1-like"/>
    <property type="match status" value="1"/>
</dbReference>
<dbReference type="GO" id="GO:0006508">
    <property type="term" value="P:proteolysis"/>
    <property type="evidence" value="ECO:0007669"/>
    <property type="project" value="UniProtKB-KW"/>
</dbReference>
<feature type="transmembrane region" description="Helical" evidence="1">
    <location>
        <begin position="12"/>
        <end position="37"/>
    </location>
</feature>
<accession>A0AA37J1T0</accession>
<name>A0AA37J1T0_9FIRM</name>
<evidence type="ECO:0000259" key="2">
    <source>
        <dbReference type="Pfam" id="PF02517"/>
    </source>
</evidence>
<keyword evidence="3" id="KW-0645">Protease</keyword>